<dbReference type="InterPro" id="IPR037066">
    <property type="entry name" value="Plug_dom_sf"/>
</dbReference>
<dbReference type="Gene3D" id="2.60.40.1120">
    <property type="entry name" value="Carboxypeptidase-like, regulatory domain"/>
    <property type="match status" value="1"/>
</dbReference>
<reference evidence="9 10" key="1">
    <citation type="submission" date="2024-04" db="EMBL/GenBank/DDBJ databases">
        <title>Novel genus in family Flammeovirgaceae.</title>
        <authorList>
            <person name="Nguyen T.H."/>
            <person name="Vuong T.Q."/>
            <person name="Le H."/>
            <person name="Kim S.-G."/>
        </authorList>
    </citation>
    <scope>NUCLEOTIDE SEQUENCE [LARGE SCALE GENOMIC DNA]</scope>
    <source>
        <strain evidence="9 10">JCM 23209</strain>
    </source>
</reference>
<dbReference type="SUPFAM" id="SSF49464">
    <property type="entry name" value="Carboxypeptidase regulatory domain-like"/>
    <property type="match status" value="1"/>
</dbReference>
<accession>A0AAW9SBM5</accession>
<dbReference type="EMBL" id="JBDKWZ010000013">
    <property type="protein sequence ID" value="MEN7550344.1"/>
    <property type="molecule type" value="Genomic_DNA"/>
</dbReference>
<organism evidence="9 10">
    <name type="scientific">Rapidithrix thailandica</name>
    <dbReference type="NCBI Taxonomy" id="413964"/>
    <lineage>
        <taxon>Bacteria</taxon>
        <taxon>Pseudomonadati</taxon>
        <taxon>Bacteroidota</taxon>
        <taxon>Cytophagia</taxon>
        <taxon>Cytophagales</taxon>
        <taxon>Flammeovirgaceae</taxon>
        <taxon>Rapidithrix</taxon>
    </lineage>
</organism>
<keyword evidence="4 7" id="KW-0812">Transmembrane</keyword>
<dbReference type="InterPro" id="IPR011662">
    <property type="entry name" value="Secretin/TonB_short_N"/>
</dbReference>
<dbReference type="Proteomes" id="UP001403385">
    <property type="component" value="Unassembled WGS sequence"/>
</dbReference>
<dbReference type="InterPro" id="IPR008969">
    <property type="entry name" value="CarboxyPept-like_regulatory"/>
</dbReference>
<dbReference type="Gene3D" id="2.40.170.20">
    <property type="entry name" value="TonB-dependent receptor, beta-barrel domain"/>
    <property type="match status" value="1"/>
</dbReference>
<evidence type="ECO:0000259" key="8">
    <source>
        <dbReference type="SMART" id="SM00965"/>
    </source>
</evidence>
<dbReference type="Pfam" id="PF07660">
    <property type="entry name" value="STN"/>
    <property type="match status" value="1"/>
</dbReference>
<name>A0AAW9SBM5_9BACT</name>
<evidence type="ECO:0000256" key="6">
    <source>
        <dbReference type="ARBA" id="ARBA00023237"/>
    </source>
</evidence>
<dbReference type="NCBIfam" id="TIGR04056">
    <property type="entry name" value="OMP_RagA_SusC"/>
    <property type="match status" value="1"/>
</dbReference>
<evidence type="ECO:0000256" key="7">
    <source>
        <dbReference type="PROSITE-ProRule" id="PRU01360"/>
    </source>
</evidence>
<dbReference type="RefSeq" id="WP_346823126.1">
    <property type="nucleotide sequence ID" value="NZ_JBDKWZ010000013.1"/>
</dbReference>
<dbReference type="Gene3D" id="2.170.130.10">
    <property type="entry name" value="TonB-dependent receptor, plug domain"/>
    <property type="match status" value="1"/>
</dbReference>
<dbReference type="AlphaFoldDB" id="A0AAW9SBM5"/>
<dbReference type="SMART" id="SM00965">
    <property type="entry name" value="STN"/>
    <property type="match status" value="1"/>
</dbReference>
<dbReference type="Pfam" id="PF07715">
    <property type="entry name" value="Plug"/>
    <property type="match status" value="1"/>
</dbReference>
<comment type="subcellular location">
    <subcellularLocation>
        <location evidence="1 7">Cell outer membrane</location>
        <topology evidence="1 7">Multi-pass membrane protein</topology>
    </subcellularLocation>
</comment>
<dbReference type="InterPro" id="IPR023997">
    <property type="entry name" value="TonB-dep_OMP_SusC/RagA_CS"/>
</dbReference>
<protein>
    <submittedName>
        <fullName evidence="9">SusC/RagA family TonB-linked outer membrane protein</fullName>
    </submittedName>
</protein>
<evidence type="ECO:0000313" key="10">
    <source>
        <dbReference type="Proteomes" id="UP001403385"/>
    </source>
</evidence>
<evidence type="ECO:0000313" key="9">
    <source>
        <dbReference type="EMBL" id="MEN7550344.1"/>
    </source>
</evidence>
<dbReference type="PROSITE" id="PS52016">
    <property type="entry name" value="TONB_DEPENDENT_REC_3"/>
    <property type="match status" value="1"/>
</dbReference>
<keyword evidence="3 7" id="KW-1134">Transmembrane beta strand</keyword>
<dbReference type="InterPro" id="IPR012910">
    <property type="entry name" value="Plug_dom"/>
</dbReference>
<dbReference type="InterPro" id="IPR023996">
    <property type="entry name" value="TonB-dep_OMP_SusC/RagA"/>
</dbReference>
<dbReference type="SUPFAM" id="SSF56935">
    <property type="entry name" value="Porins"/>
    <property type="match status" value="1"/>
</dbReference>
<sequence>MKKHKYDQVQACSVFMKIALIMKIWLLLLIITVDVTLADTAFSQEISVKIKNLTLRDALRTIEKESAYSFFYNDAFTALNKKVSLKSNTASFQVVMDKVLNGTGLTYKILEENLVVIAPKEVIEVLKISGRVISGSDKQPLPGVNVFVKGTSKGTITNVEGKFEIEAAKGDSLIFSFIGFVTATVPVTNKTQLEITLEENVQTLNEVTVISTGYQNVDKRLFTGSVVKLDAEEIKTEGSIDVSRMLQGRAAGVSVQNVSGTFGAAPKVRVRGATSITGDNKPLWVVDGVVLEDVVNVSTDQLTSGDPSTLIGSSVAGLNADDIASINILKDASATALYGARAKDGVIVITTKRGRIGKPVITYTGNYSTYLKPSYNDYNILNSADQMSVYLEMERKGLLNHSDVSRQANGGVFAKMYDLINEAYDSDKDNFGLENTPEARARFLRRYAGANTDWFDLLFRNSFIQEHSLSVSTGTEASQMYFSTSYYNDNGWSIADNVDRYTVNARGNFKLSDRFNIGLATSGAIRNQGAPGTISRSTNAVEGSYDRNFDINPFSYALNTSRVLTAYDENGELEYFRRNYAPFNIINEVNKNSIDLNQLDLKLQGELGYQIAKGLKYDFLGAIRYVKTTTEHKVKEGSNMAEAYRAASSETVREGNNFLYNDPDFPNLPPIVVLPSGGFYNRTEDQMVSYYFKNQLSWNATFKKIHNINLVAGQEIRQIDRQNAFNKGYGYQFEQGGVAFTDYHIIKQLIEQNNAYFGVGNSYDRYASFYTAATYSYKGKYVLNATTRWDGSNRLGESRNARWLPTWNASVAWNVDAEDFMQNWEGIDFLTLRVGYGLTANTGNATNSSVVYANGTTRRPIIGDIESQIEIENLENSDLTWEKQYEANIGLNIGVFDRLNLTVDYYTRDHFDLISWIRTSGIGGEGIKAINYADMKSHGVDLSLGAKILTTGNLKWNSNFIFSYNKNEITHLKNSPRIYNLVFPEGGALEGYPVRGLFSLNFQGLSPENGMPLFINEEGELSEDIYLQSEGLDYLVYEGPVDPPITGGWSNTFTYKNFTLNAFVTYQTGNKVRLDPTFRARYSDLDAMPREFLDRWTLPGDETRTQVPSILDEVELSKLNSSYPYNNYNYSTARVADGSFIRLKSVSLTYQLPVKSLLGANFQSASFSLVGTNLWLIYADKKLYGQDPEFFGAGGVALPIAKQITASVKVSF</sequence>
<keyword evidence="6 7" id="KW-0998">Cell outer membrane</keyword>
<feature type="domain" description="Secretin/TonB short N-terminal" evidence="8">
    <location>
        <begin position="68"/>
        <end position="120"/>
    </location>
</feature>
<keyword evidence="10" id="KW-1185">Reference proteome</keyword>
<evidence type="ECO:0000256" key="5">
    <source>
        <dbReference type="ARBA" id="ARBA00023136"/>
    </source>
</evidence>
<comment type="caution">
    <text evidence="9">The sequence shown here is derived from an EMBL/GenBank/DDBJ whole genome shotgun (WGS) entry which is preliminary data.</text>
</comment>
<keyword evidence="5 7" id="KW-0472">Membrane</keyword>
<dbReference type="InterPro" id="IPR036942">
    <property type="entry name" value="Beta-barrel_TonB_sf"/>
</dbReference>
<evidence type="ECO:0000256" key="2">
    <source>
        <dbReference type="ARBA" id="ARBA00022448"/>
    </source>
</evidence>
<dbReference type="GO" id="GO:0009279">
    <property type="term" value="C:cell outer membrane"/>
    <property type="evidence" value="ECO:0007669"/>
    <property type="project" value="UniProtKB-SubCell"/>
</dbReference>
<proteinExistence type="inferred from homology"/>
<comment type="similarity">
    <text evidence="7">Belongs to the TonB-dependent receptor family.</text>
</comment>
<evidence type="ECO:0000256" key="1">
    <source>
        <dbReference type="ARBA" id="ARBA00004571"/>
    </source>
</evidence>
<gene>
    <name evidence="9" type="ORF">AAG747_20670</name>
</gene>
<dbReference type="InterPro" id="IPR039426">
    <property type="entry name" value="TonB-dep_rcpt-like"/>
</dbReference>
<dbReference type="Pfam" id="PF13715">
    <property type="entry name" value="CarbopepD_reg_2"/>
    <property type="match status" value="1"/>
</dbReference>
<evidence type="ECO:0000256" key="3">
    <source>
        <dbReference type="ARBA" id="ARBA00022452"/>
    </source>
</evidence>
<evidence type="ECO:0000256" key="4">
    <source>
        <dbReference type="ARBA" id="ARBA00022692"/>
    </source>
</evidence>
<keyword evidence="2 7" id="KW-0813">Transport</keyword>
<dbReference type="NCBIfam" id="TIGR04057">
    <property type="entry name" value="SusC_RagA_signa"/>
    <property type="match status" value="1"/>
</dbReference>